<organism evidence="1">
    <name type="scientific">hydrothermal vent metagenome</name>
    <dbReference type="NCBI Taxonomy" id="652676"/>
    <lineage>
        <taxon>unclassified sequences</taxon>
        <taxon>metagenomes</taxon>
        <taxon>ecological metagenomes</taxon>
    </lineage>
</organism>
<dbReference type="EMBL" id="FPHC01000026">
    <property type="protein sequence ID" value="SFV52543.1"/>
    <property type="molecule type" value="Genomic_DNA"/>
</dbReference>
<protein>
    <submittedName>
        <fullName evidence="1">Uncharacterized protein</fullName>
    </submittedName>
</protein>
<proteinExistence type="predicted"/>
<sequence>MLLISWYYIGKLWRYLWEWVSIVLSFLMGQEFHLYPI</sequence>
<accession>A0A1W1BGB2</accession>
<name>A0A1W1BGB2_9ZZZZ</name>
<gene>
    <name evidence="1" type="ORF">MNB_SV-6-177</name>
</gene>
<reference evidence="1" key="1">
    <citation type="submission" date="2016-10" db="EMBL/GenBank/DDBJ databases">
        <authorList>
            <person name="de Groot N.N."/>
        </authorList>
    </citation>
    <scope>NUCLEOTIDE SEQUENCE</scope>
</reference>
<evidence type="ECO:0000313" key="1">
    <source>
        <dbReference type="EMBL" id="SFV52543.1"/>
    </source>
</evidence>
<dbReference type="AlphaFoldDB" id="A0A1W1BGB2"/>